<organism evidence="1">
    <name type="scientific">Hexamita inflata</name>
    <dbReference type="NCBI Taxonomy" id="28002"/>
    <lineage>
        <taxon>Eukaryota</taxon>
        <taxon>Metamonada</taxon>
        <taxon>Diplomonadida</taxon>
        <taxon>Hexamitidae</taxon>
        <taxon>Hexamitinae</taxon>
        <taxon>Hexamita</taxon>
    </lineage>
</organism>
<comment type="caution">
    <text evidence="1">The sequence shown here is derived from an EMBL/GenBank/DDBJ whole genome shotgun (WGS) entry which is preliminary data.</text>
</comment>
<dbReference type="EMBL" id="CAXDID020000024">
    <property type="protein sequence ID" value="CAL5989795.1"/>
    <property type="molecule type" value="Genomic_DNA"/>
</dbReference>
<gene>
    <name evidence="5" type="ORF">HINF_LOCUS11027</name>
    <name evidence="6" type="ORF">HINF_LOCUS11029</name>
    <name evidence="7" type="ORF">HINF_LOCUS11031</name>
    <name evidence="8" type="ORF">HINF_LOCUS11033</name>
    <name evidence="1" type="ORF">HINF_LOCUS9910</name>
    <name evidence="2" type="ORF">HINF_LOCUS9912</name>
    <name evidence="3" type="ORF">HINF_LOCUS9914</name>
    <name evidence="4" type="ORF">HINF_LOCUS9916</name>
</gene>
<dbReference type="EMBL" id="CATOUU010000248">
    <property type="protein sequence ID" value="CAI9922269.1"/>
    <property type="molecule type" value="Genomic_DNA"/>
</dbReference>
<name>A0AA86NLR7_9EUKA</name>
<dbReference type="AlphaFoldDB" id="A0AA86NLR7"/>
<dbReference type="EMBL" id="CATOUU010000248">
    <property type="protein sequence ID" value="CAI9922267.1"/>
    <property type="molecule type" value="Genomic_DNA"/>
</dbReference>
<evidence type="ECO:0000313" key="2">
    <source>
        <dbReference type="EMBL" id="CAI9922267.1"/>
    </source>
</evidence>
<sequence>MHLMQSIIWLYFPANGNSIWYAFKVNIYFICSRQNKQISSNAISSKLNNALKTLTQTARNTQISEPISIIYILFCNLKEVAIAKRFQLYIKFCRCSEITRLQVITCVEELYMINQKYQRKNYILLNGEVTVK</sequence>
<dbReference type="EMBL" id="CAXDID020000024">
    <property type="protein sequence ID" value="CAL5989787.1"/>
    <property type="molecule type" value="Genomic_DNA"/>
</dbReference>
<dbReference type="Proteomes" id="UP001642409">
    <property type="component" value="Unassembled WGS sequence"/>
</dbReference>
<proteinExistence type="predicted"/>
<keyword evidence="9" id="KW-1185">Reference proteome</keyword>
<accession>A0AA86NLR7</accession>
<dbReference type="EMBL" id="CATOUU010000248">
    <property type="protein sequence ID" value="CAI9922271.1"/>
    <property type="molecule type" value="Genomic_DNA"/>
</dbReference>
<dbReference type="EMBL" id="CAXDID020000024">
    <property type="protein sequence ID" value="CAL5989783.1"/>
    <property type="molecule type" value="Genomic_DNA"/>
</dbReference>
<reference evidence="1" key="1">
    <citation type="submission" date="2023-06" db="EMBL/GenBank/DDBJ databases">
        <authorList>
            <person name="Kurt Z."/>
        </authorList>
    </citation>
    <scope>NUCLEOTIDE SEQUENCE</scope>
</reference>
<dbReference type="EMBL" id="CATOUU010000248">
    <property type="protein sequence ID" value="CAI9922265.1"/>
    <property type="molecule type" value="Genomic_DNA"/>
</dbReference>
<reference evidence="5 9" key="2">
    <citation type="submission" date="2024-07" db="EMBL/GenBank/DDBJ databases">
        <authorList>
            <person name="Akdeniz Z."/>
        </authorList>
    </citation>
    <scope>NUCLEOTIDE SEQUENCE [LARGE SCALE GENOMIC DNA]</scope>
</reference>
<evidence type="ECO:0000313" key="3">
    <source>
        <dbReference type="EMBL" id="CAI9922269.1"/>
    </source>
</evidence>
<evidence type="ECO:0000313" key="5">
    <source>
        <dbReference type="EMBL" id="CAL5989783.1"/>
    </source>
</evidence>
<evidence type="ECO:0000313" key="9">
    <source>
        <dbReference type="Proteomes" id="UP001642409"/>
    </source>
</evidence>
<evidence type="ECO:0000313" key="8">
    <source>
        <dbReference type="EMBL" id="CAL5989795.1"/>
    </source>
</evidence>
<evidence type="ECO:0000313" key="4">
    <source>
        <dbReference type="EMBL" id="CAI9922271.1"/>
    </source>
</evidence>
<evidence type="ECO:0000313" key="6">
    <source>
        <dbReference type="EMBL" id="CAL5989787.1"/>
    </source>
</evidence>
<dbReference type="EMBL" id="CAXDID020000024">
    <property type="protein sequence ID" value="CAL5989791.1"/>
    <property type="molecule type" value="Genomic_DNA"/>
</dbReference>
<evidence type="ECO:0000313" key="1">
    <source>
        <dbReference type="EMBL" id="CAI9922265.1"/>
    </source>
</evidence>
<protein>
    <submittedName>
        <fullName evidence="5">Hypothetical_protein</fullName>
    </submittedName>
</protein>
<evidence type="ECO:0000313" key="7">
    <source>
        <dbReference type="EMBL" id="CAL5989791.1"/>
    </source>
</evidence>